<accession>A0ACB5PQV1</accession>
<name>A0ACB5PQV1_9BACT</name>
<organism evidence="1 2">
    <name type="scientific">Hymenobacter qilianensis</name>
    <dbReference type="NCBI Taxonomy" id="1385715"/>
    <lineage>
        <taxon>Bacteria</taxon>
        <taxon>Pseudomonadati</taxon>
        <taxon>Bacteroidota</taxon>
        <taxon>Cytophagia</taxon>
        <taxon>Cytophagales</taxon>
        <taxon>Hymenobacteraceae</taxon>
        <taxon>Hymenobacter</taxon>
    </lineage>
</organism>
<comment type="caution">
    <text evidence="1">The sequence shown here is derived from an EMBL/GenBank/DDBJ whole genome shotgun (WGS) entry which is preliminary data.</text>
</comment>
<keyword evidence="2" id="KW-1185">Reference proteome</keyword>
<proteinExistence type="predicted"/>
<evidence type="ECO:0000313" key="2">
    <source>
        <dbReference type="Proteomes" id="UP000605392"/>
    </source>
</evidence>
<dbReference type="EMBL" id="BMFN01000002">
    <property type="protein sequence ID" value="GGF63278.1"/>
    <property type="molecule type" value="Genomic_DNA"/>
</dbReference>
<gene>
    <name evidence="1" type="ORF">GCM10011375_17830</name>
</gene>
<protein>
    <submittedName>
        <fullName evidence="1">Uncharacterized protein</fullName>
    </submittedName>
</protein>
<dbReference type="Proteomes" id="UP000605392">
    <property type="component" value="Unassembled WGS sequence"/>
</dbReference>
<sequence length="209" mass="22865">MPYDLKEIAAISGMPGLYRLVRPTRNGVIVESLDEKAARSVASARNKVSLLQEISIYTQDYDQTVPLTEVFDRIYQQHGNSLALTSKADDRDLTAFMEGIIPDYDRQRVYMSDIKKLVSWYHAVSSRLDYQVPATEEAATTEEAEKPAKKAPQAKSKGADTAGTQQEEAASDEALSTAGIIPAKGESNEPANPEAGDDTQPTKKAKKKA</sequence>
<reference evidence="1 2" key="1">
    <citation type="journal article" date="2019" name="Int. J. Syst. Evol. Microbiol.">
        <title>The Global Catalogue of Microorganisms (GCM) 10K type strain sequencing project: providing services to taxonomists for standard genome sequencing and annotation.</title>
        <authorList>
            <consortium name="The Broad Institute Genomics Platform"/>
            <consortium name="The Broad Institute Genome Sequencing Center for Infectious Disease"/>
            <person name="Wu L."/>
            <person name="Ma J."/>
        </authorList>
    </citation>
    <scope>NUCLEOTIDE SEQUENCE [LARGE SCALE GENOMIC DNA]</scope>
    <source>
        <strain evidence="1 2">CGMCC 1.12720</strain>
    </source>
</reference>
<evidence type="ECO:0000313" key="1">
    <source>
        <dbReference type="EMBL" id="GGF63278.1"/>
    </source>
</evidence>